<keyword evidence="1" id="KW-0732">Signal</keyword>
<reference evidence="3" key="1">
    <citation type="journal article" date="2019" name="Int. J. Syst. Evol. Microbiol.">
        <title>The Global Catalogue of Microorganisms (GCM) 10K type strain sequencing project: providing services to taxonomists for standard genome sequencing and annotation.</title>
        <authorList>
            <consortium name="The Broad Institute Genomics Platform"/>
            <consortium name="The Broad Institute Genome Sequencing Center for Infectious Disease"/>
            <person name="Wu L."/>
            <person name="Ma J."/>
        </authorList>
    </citation>
    <scope>NUCLEOTIDE SEQUENCE [LARGE SCALE GENOMIC DNA]</scope>
    <source>
        <strain evidence="3">CCUG 54781</strain>
    </source>
</reference>
<evidence type="ECO:0000313" key="3">
    <source>
        <dbReference type="Proteomes" id="UP001596550"/>
    </source>
</evidence>
<comment type="caution">
    <text evidence="2">The sequence shown here is derived from an EMBL/GenBank/DDBJ whole genome shotgun (WGS) entry which is preliminary data.</text>
</comment>
<accession>A0ABW2LW40</accession>
<gene>
    <name evidence="2" type="ORF">ACFQO9_01680</name>
</gene>
<dbReference type="Proteomes" id="UP001596550">
    <property type="component" value="Unassembled WGS sequence"/>
</dbReference>
<organism evidence="2 3">
    <name type="scientific">Chryseobacterium zhengzhouense</name>
    <dbReference type="NCBI Taxonomy" id="1636086"/>
    <lineage>
        <taxon>Bacteria</taxon>
        <taxon>Pseudomonadati</taxon>
        <taxon>Bacteroidota</taxon>
        <taxon>Flavobacteriia</taxon>
        <taxon>Flavobacteriales</taxon>
        <taxon>Weeksellaceae</taxon>
        <taxon>Chryseobacterium group</taxon>
        <taxon>Chryseobacterium</taxon>
    </lineage>
</organism>
<evidence type="ECO:0000313" key="2">
    <source>
        <dbReference type="EMBL" id="MFC7345424.1"/>
    </source>
</evidence>
<evidence type="ECO:0008006" key="4">
    <source>
        <dbReference type="Google" id="ProtNLM"/>
    </source>
</evidence>
<keyword evidence="3" id="KW-1185">Reference proteome</keyword>
<protein>
    <recommendedName>
        <fullName evidence="4">Cupin domain-containing protein</fullName>
    </recommendedName>
</protein>
<name>A0ABW2LW40_9FLAO</name>
<feature type="chain" id="PRO_5045811055" description="Cupin domain-containing protein" evidence="1">
    <location>
        <begin position="25"/>
        <end position="152"/>
    </location>
</feature>
<dbReference type="InterPro" id="IPR014710">
    <property type="entry name" value="RmlC-like_jellyroll"/>
</dbReference>
<dbReference type="InterPro" id="IPR011051">
    <property type="entry name" value="RmlC_Cupin_sf"/>
</dbReference>
<dbReference type="Gene3D" id="2.60.120.10">
    <property type="entry name" value="Jelly Rolls"/>
    <property type="match status" value="1"/>
</dbReference>
<proteinExistence type="predicted"/>
<feature type="signal peptide" evidence="1">
    <location>
        <begin position="1"/>
        <end position="24"/>
    </location>
</feature>
<evidence type="ECO:0000256" key="1">
    <source>
        <dbReference type="SAM" id="SignalP"/>
    </source>
</evidence>
<dbReference type="EMBL" id="JBHTCR010000001">
    <property type="protein sequence ID" value="MFC7345424.1"/>
    <property type="molecule type" value="Genomic_DNA"/>
</dbReference>
<dbReference type="RefSeq" id="WP_378172424.1">
    <property type="nucleotide sequence ID" value="NZ_JBHTCR010000001.1"/>
</dbReference>
<sequence>MRKNVLTMLLLFVSVLLISNSLLAQERSITLAKEMKWIPMVKEMGDKGPVFSVVFGNLSDVGKPIGVMVKIPAGTVSPLHTHSSSYWAVMIEGNESAFVGDVKNAKPIPPGSTWFEPGKNPHCNKCFEGKDCLFFVYYDKGMDMQLLEEMKH</sequence>
<dbReference type="SUPFAM" id="SSF51182">
    <property type="entry name" value="RmlC-like cupins"/>
    <property type="match status" value="1"/>
</dbReference>